<organism evidence="1 4">
    <name type="scientific">Cutibacterium granulosum DSM 20700</name>
    <dbReference type="NCBI Taxonomy" id="1160719"/>
    <lineage>
        <taxon>Bacteria</taxon>
        <taxon>Bacillati</taxon>
        <taxon>Actinomycetota</taxon>
        <taxon>Actinomycetes</taxon>
        <taxon>Propionibacteriales</taxon>
        <taxon>Propionibacteriaceae</taxon>
        <taxon>Cutibacterium</taxon>
    </lineage>
</organism>
<evidence type="ECO:0000313" key="1">
    <source>
        <dbReference type="EMBL" id="ERF55537.1"/>
    </source>
</evidence>
<evidence type="ECO:0000313" key="4">
    <source>
        <dbReference type="Proteomes" id="UP000016307"/>
    </source>
</evidence>
<accession>U1EV01</accession>
<reference evidence="2 5" key="2">
    <citation type="submission" date="2014-05" db="EMBL/GenBank/DDBJ databases">
        <authorList>
            <person name="Jahns A.C."/>
            <person name="Eilers H."/>
            <person name="Alexeyev O.A."/>
        </authorList>
    </citation>
    <scope>NUCLEOTIDE SEQUENCE [LARGE SCALE GENOMIC DNA]</scope>
    <source>
        <strain evidence="2 5">DSM 20700</strain>
    </source>
</reference>
<dbReference type="EMBL" id="JNBU01000001">
    <property type="protein sequence ID" value="OCT43878.1"/>
    <property type="molecule type" value="Genomic_DNA"/>
</dbReference>
<protein>
    <submittedName>
        <fullName evidence="1">Uncharacterized protein</fullName>
    </submittedName>
</protein>
<dbReference type="Proteomes" id="UP000016307">
    <property type="component" value="Unassembled WGS sequence"/>
</dbReference>
<evidence type="ECO:0000313" key="5">
    <source>
        <dbReference type="Proteomes" id="UP000094467"/>
    </source>
</evidence>
<reference evidence="1 4" key="1">
    <citation type="journal article" date="2013" name="BMC Genomics">
        <title>Comparative genomics reveals distinct host-interacting traits of three major human-associated propionibacteria.</title>
        <authorList>
            <person name="Mak T.N."/>
            <person name="Schmid M."/>
            <person name="Brzuszkiewicz E."/>
            <person name="Zeng G."/>
            <person name="Meyer R."/>
            <person name="Sfanos K.S."/>
            <person name="Brinkmann V."/>
            <person name="Meyer T.F."/>
            <person name="Bruggemann H."/>
        </authorList>
    </citation>
    <scope>NUCLEOTIDE SEQUENCE [LARGE SCALE GENOMIC DNA]</scope>
    <source>
        <strain evidence="1 4">DSM 20700</strain>
    </source>
</reference>
<dbReference type="PATRIC" id="fig|1160719.4.peg.1540"/>
<dbReference type="AlphaFoldDB" id="U1EV01"/>
<evidence type="ECO:0000313" key="2">
    <source>
        <dbReference type="EMBL" id="OCT41957.1"/>
    </source>
</evidence>
<sequence>MGITMRNSIGIGGELAYTAASAAEVLKVEEALTRFDRLHAPLIRMIFTDGVVRSVRLDEADQVALWREAVDEDTIVAVRKELDDLGEGGVLDVAMGQEGDIVRSWTVDGE</sequence>
<name>U1EV01_9ACTN</name>
<dbReference type="EMBL" id="AOSS01000311">
    <property type="protein sequence ID" value="ERF55537.1"/>
    <property type="molecule type" value="Genomic_DNA"/>
</dbReference>
<gene>
    <name evidence="1" type="ORF">H641_08195</name>
    <name evidence="3" type="ORF">L860_02785</name>
    <name evidence="2" type="ORF">L860_13460</name>
</gene>
<evidence type="ECO:0000313" key="3">
    <source>
        <dbReference type="EMBL" id="OCT43878.1"/>
    </source>
</evidence>
<comment type="caution">
    <text evidence="1">The sequence shown here is derived from an EMBL/GenBank/DDBJ whole genome shotgun (WGS) entry which is preliminary data.</text>
</comment>
<keyword evidence="4" id="KW-1185">Reference proteome</keyword>
<dbReference type="EMBL" id="JNBU01000066">
    <property type="protein sequence ID" value="OCT41957.1"/>
    <property type="molecule type" value="Genomic_DNA"/>
</dbReference>
<proteinExistence type="predicted"/>